<keyword evidence="1" id="KW-0732">Signal</keyword>
<dbReference type="Gene3D" id="3.90.290.10">
    <property type="entry name" value="TGF-beta binding (TB) domain"/>
    <property type="match status" value="1"/>
</dbReference>
<dbReference type="CDD" id="cd00104">
    <property type="entry name" value="KAZAL_FS"/>
    <property type="match status" value="3"/>
</dbReference>
<accession>A0ABD2P4Y1</accession>
<organism evidence="6 7">
    <name type="scientific">Cryptolaemus montrouzieri</name>
    <dbReference type="NCBI Taxonomy" id="559131"/>
    <lineage>
        <taxon>Eukaryota</taxon>
        <taxon>Metazoa</taxon>
        <taxon>Ecdysozoa</taxon>
        <taxon>Arthropoda</taxon>
        <taxon>Hexapoda</taxon>
        <taxon>Insecta</taxon>
        <taxon>Pterygota</taxon>
        <taxon>Neoptera</taxon>
        <taxon>Endopterygota</taxon>
        <taxon>Coleoptera</taxon>
        <taxon>Polyphaga</taxon>
        <taxon>Cucujiformia</taxon>
        <taxon>Coccinelloidea</taxon>
        <taxon>Coccinellidae</taxon>
        <taxon>Scymninae</taxon>
        <taxon>Scymnini</taxon>
        <taxon>Cryptolaemus</taxon>
    </lineage>
</organism>
<dbReference type="Pfam" id="PF07648">
    <property type="entry name" value="Kazal_2"/>
    <property type="match status" value="3"/>
</dbReference>
<feature type="domain" description="Kazal-like" evidence="5">
    <location>
        <begin position="233"/>
        <end position="283"/>
    </location>
</feature>
<feature type="domain" description="Kazal-like" evidence="5">
    <location>
        <begin position="156"/>
        <end position="206"/>
    </location>
</feature>
<keyword evidence="3" id="KW-1015">Disulfide bond</keyword>
<dbReference type="Pfam" id="PF21333">
    <property type="entry name" value="FST_N"/>
    <property type="match status" value="1"/>
</dbReference>
<evidence type="ECO:0000256" key="4">
    <source>
        <dbReference type="ARBA" id="ARBA00023180"/>
    </source>
</evidence>
<protein>
    <recommendedName>
        <fullName evidence="5">Kazal-like domain-containing protein</fullName>
    </recommendedName>
</protein>
<dbReference type="InterPro" id="IPR003645">
    <property type="entry name" value="Fol_N"/>
</dbReference>
<dbReference type="PROSITE" id="PS51465">
    <property type="entry name" value="KAZAL_2"/>
    <property type="match status" value="3"/>
</dbReference>
<evidence type="ECO:0000313" key="7">
    <source>
        <dbReference type="Proteomes" id="UP001516400"/>
    </source>
</evidence>
<gene>
    <name evidence="6" type="ORF">HHI36_000405</name>
</gene>
<dbReference type="SMART" id="SM00274">
    <property type="entry name" value="FOLN"/>
    <property type="match status" value="3"/>
</dbReference>
<dbReference type="InterPro" id="IPR036058">
    <property type="entry name" value="Kazal_dom_sf"/>
</dbReference>
<evidence type="ECO:0000313" key="6">
    <source>
        <dbReference type="EMBL" id="KAL3285885.1"/>
    </source>
</evidence>
<sequence>MTSNGRCTEILYEKSDKENCCADYSVSTAWSADDLDSGSLFFWRVLGGGVPCMSCRDSCKDVKCDADKSCVMKKGIPKCVCSSKCKESKLKSRGPVCGTDGRSYRNICRLKKRACRKRTSTLIVAYNGICQNSCDRISCPSGKHCILDQNLNPHCVYCSIKCPITPKRRQVCGTDGHTYPSPCHLKEKACRKGKAIPLAYKGPCKSDATCDNVRCREPQACLTDYKSGLPRCTTCSLNCRPRHMHGPICGTNNVTYHSWCHMMQDSCTKGVVVETKYSGKCGNLLNT</sequence>
<evidence type="ECO:0000256" key="2">
    <source>
        <dbReference type="ARBA" id="ARBA00022737"/>
    </source>
</evidence>
<dbReference type="AlphaFoldDB" id="A0ABD2P4Y1"/>
<dbReference type="PANTHER" id="PTHR13866:SF29">
    <property type="entry name" value="FOLLISTATIN"/>
    <property type="match status" value="1"/>
</dbReference>
<dbReference type="SUPFAM" id="SSF100895">
    <property type="entry name" value="Kazal-type serine protease inhibitors"/>
    <property type="match status" value="3"/>
</dbReference>
<keyword evidence="2" id="KW-0677">Repeat</keyword>
<evidence type="ECO:0000259" key="5">
    <source>
        <dbReference type="PROSITE" id="PS51465"/>
    </source>
</evidence>
<evidence type="ECO:0000256" key="1">
    <source>
        <dbReference type="ARBA" id="ARBA00022729"/>
    </source>
</evidence>
<comment type="caution">
    <text evidence="6">The sequence shown here is derived from an EMBL/GenBank/DDBJ whole genome shotgun (WGS) entry which is preliminary data.</text>
</comment>
<dbReference type="Proteomes" id="UP001516400">
    <property type="component" value="Unassembled WGS sequence"/>
</dbReference>
<dbReference type="EMBL" id="JABFTP020000185">
    <property type="protein sequence ID" value="KAL3285885.1"/>
    <property type="molecule type" value="Genomic_DNA"/>
</dbReference>
<feature type="domain" description="Kazal-like" evidence="5">
    <location>
        <begin position="80"/>
        <end position="132"/>
    </location>
</feature>
<name>A0ABD2P4Y1_9CUCU</name>
<dbReference type="InterPro" id="IPR036773">
    <property type="entry name" value="TB_dom_sf"/>
</dbReference>
<dbReference type="SMART" id="SM00280">
    <property type="entry name" value="KAZAL"/>
    <property type="match status" value="3"/>
</dbReference>
<keyword evidence="4" id="KW-0325">Glycoprotein</keyword>
<dbReference type="PANTHER" id="PTHR13866">
    <property type="entry name" value="SPARC OSTEONECTIN"/>
    <property type="match status" value="1"/>
</dbReference>
<dbReference type="Gene3D" id="3.30.60.30">
    <property type="match status" value="3"/>
</dbReference>
<evidence type="ECO:0000256" key="3">
    <source>
        <dbReference type="ARBA" id="ARBA00023157"/>
    </source>
</evidence>
<reference evidence="6 7" key="1">
    <citation type="journal article" date="2021" name="BMC Biol.">
        <title>Horizontally acquired antibacterial genes associated with adaptive radiation of ladybird beetles.</title>
        <authorList>
            <person name="Li H.S."/>
            <person name="Tang X.F."/>
            <person name="Huang Y.H."/>
            <person name="Xu Z.Y."/>
            <person name="Chen M.L."/>
            <person name="Du X.Y."/>
            <person name="Qiu B.Y."/>
            <person name="Chen P.T."/>
            <person name="Zhang W."/>
            <person name="Slipinski A."/>
            <person name="Escalona H.E."/>
            <person name="Waterhouse R.M."/>
            <person name="Zwick A."/>
            <person name="Pang H."/>
        </authorList>
    </citation>
    <scope>NUCLEOTIDE SEQUENCE [LARGE SCALE GENOMIC DNA]</scope>
    <source>
        <strain evidence="6">SYSU2018</strain>
    </source>
</reference>
<keyword evidence="7" id="KW-1185">Reference proteome</keyword>
<dbReference type="InterPro" id="IPR002350">
    <property type="entry name" value="Kazal_dom"/>
</dbReference>
<proteinExistence type="predicted"/>